<dbReference type="RefSeq" id="WP_260763408.1">
    <property type="nucleotide sequence ID" value="NZ_CP045921.1"/>
</dbReference>
<keyword evidence="6 9" id="KW-0812">Transmembrane</keyword>
<proteinExistence type="inferred from homology"/>
<keyword evidence="12" id="KW-1185">Reference proteome</keyword>
<keyword evidence="3 9" id="KW-0813">Transport</keyword>
<evidence type="ECO:0000256" key="3">
    <source>
        <dbReference type="ARBA" id="ARBA00022448"/>
    </source>
</evidence>
<feature type="transmembrane region" description="Helical" evidence="9">
    <location>
        <begin position="104"/>
        <end position="130"/>
    </location>
</feature>
<evidence type="ECO:0000256" key="7">
    <source>
        <dbReference type="ARBA" id="ARBA00022989"/>
    </source>
</evidence>
<feature type="transmembrane region" description="Helical" evidence="9">
    <location>
        <begin position="136"/>
        <end position="161"/>
    </location>
</feature>
<keyword evidence="5" id="KW-0997">Cell inner membrane</keyword>
<protein>
    <recommendedName>
        <fullName evidence="9">Transport permease protein</fullName>
    </recommendedName>
</protein>
<dbReference type="InterPro" id="IPR047817">
    <property type="entry name" value="ABC2_TM_bact-type"/>
</dbReference>
<evidence type="ECO:0000313" key="12">
    <source>
        <dbReference type="Proteomes" id="UP001059824"/>
    </source>
</evidence>
<dbReference type="GO" id="GO:0015920">
    <property type="term" value="P:lipopolysaccharide transport"/>
    <property type="evidence" value="ECO:0007669"/>
    <property type="project" value="TreeGrafter"/>
</dbReference>
<dbReference type="PROSITE" id="PS51012">
    <property type="entry name" value="ABC_TM2"/>
    <property type="match status" value="1"/>
</dbReference>
<evidence type="ECO:0000256" key="8">
    <source>
        <dbReference type="ARBA" id="ARBA00023136"/>
    </source>
</evidence>
<evidence type="ECO:0000256" key="5">
    <source>
        <dbReference type="ARBA" id="ARBA00022519"/>
    </source>
</evidence>
<keyword evidence="4 9" id="KW-1003">Cell membrane</keyword>
<keyword evidence="8 9" id="KW-0472">Membrane</keyword>
<accession>A0A857ML37</accession>
<feature type="transmembrane region" description="Helical" evidence="9">
    <location>
        <begin position="63"/>
        <end position="83"/>
    </location>
</feature>
<evidence type="ECO:0000256" key="1">
    <source>
        <dbReference type="ARBA" id="ARBA00004429"/>
    </source>
</evidence>
<dbReference type="EMBL" id="CP045921">
    <property type="protein sequence ID" value="QHN43334.1"/>
    <property type="molecule type" value="Genomic_DNA"/>
</dbReference>
<dbReference type="Proteomes" id="UP001059824">
    <property type="component" value="Chromosome"/>
</dbReference>
<feature type="transmembrane region" description="Helical" evidence="9">
    <location>
        <begin position="30"/>
        <end position="51"/>
    </location>
</feature>
<evidence type="ECO:0000259" key="10">
    <source>
        <dbReference type="PROSITE" id="PS51012"/>
    </source>
</evidence>
<feature type="domain" description="ABC transmembrane type-2" evidence="10">
    <location>
        <begin position="31"/>
        <end position="260"/>
    </location>
</feature>
<evidence type="ECO:0000256" key="9">
    <source>
        <dbReference type="RuleBase" id="RU361157"/>
    </source>
</evidence>
<keyword evidence="7 9" id="KW-1133">Transmembrane helix</keyword>
<dbReference type="PANTHER" id="PTHR30413:SF8">
    <property type="entry name" value="TRANSPORT PERMEASE PROTEIN"/>
    <property type="match status" value="1"/>
</dbReference>
<dbReference type="GO" id="GO:0005886">
    <property type="term" value="C:plasma membrane"/>
    <property type="evidence" value="ECO:0007669"/>
    <property type="project" value="UniProtKB-SubCell"/>
</dbReference>
<evidence type="ECO:0000313" key="11">
    <source>
        <dbReference type="EMBL" id="QHN43334.1"/>
    </source>
</evidence>
<feature type="transmembrane region" description="Helical" evidence="9">
    <location>
        <begin position="239"/>
        <end position="257"/>
    </location>
</feature>
<feature type="transmembrane region" description="Helical" evidence="9">
    <location>
        <begin position="173"/>
        <end position="197"/>
    </location>
</feature>
<evidence type="ECO:0000256" key="2">
    <source>
        <dbReference type="ARBA" id="ARBA00007783"/>
    </source>
</evidence>
<gene>
    <name evidence="11" type="ORF">GII36_05810</name>
</gene>
<evidence type="ECO:0000256" key="4">
    <source>
        <dbReference type="ARBA" id="ARBA00022475"/>
    </source>
</evidence>
<dbReference type="AlphaFoldDB" id="A0A857ML37"/>
<name>A0A857ML37_9BACT</name>
<dbReference type="KEGG" id="mama:GII36_05810"/>
<sequence>MVNNLFAAKNRILLRELIITDFKLRYQGSALGYAWSMLKPLFLFAILYVVFNQFLKLGRDIEHFPVYLLLGIVLWGFFTEATTNGLNAIIARGDLIRKINFPRYIIVISGTVSALINLAFNLVVVFVFILLNGVHISPMALLVVPLIIELYVFALGLAFFLSALNVKLRDIGYLWDIFLQAAFYATPIIYPVAMVVAESPLAAKLIMLNPIAQTVQDIRYVLVTQDSITLYQLVSGWKVLIPFVIVIVTSIFGVWYFKKRAKTFAEDI</sequence>
<evidence type="ECO:0000256" key="6">
    <source>
        <dbReference type="ARBA" id="ARBA00022692"/>
    </source>
</evidence>
<dbReference type="InterPro" id="IPR013525">
    <property type="entry name" value="ABC2_TM"/>
</dbReference>
<reference evidence="11" key="1">
    <citation type="journal article" date="2021" name="Nat. Microbiol.">
        <title>Cocultivation of an ultrasmall environmental parasitic bacterium with lytic ability against bacteria associated with wastewater foams.</title>
        <authorList>
            <person name="Batinovic S."/>
            <person name="Rose J.J.A."/>
            <person name="Ratcliffe J."/>
            <person name="Seviour R.J."/>
            <person name="Petrovski S."/>
        </authorList>
    </citation>
    <scope>NUCLEOTIDE SEQUENCE</scope>
    <source>
        <strain evidence="11">JR1</strain>
    </source>
</reference>
<dbReference type="GO" id="GO:0140359">
    <property type="term" value="F:ABC-type transporter activity"/>
    <property type="evidence" value="ECO:0007669"/>
    <property type="project" value="InterPro"/>
</dbReference>
<comment type="similarity">
    <text evidence="2 9">Belongs to the ABC-2 integral membrane protein family.</text>
</comment>
<dbReference type="PANTHER" id="PTHR30413">
    <property type="entry name" value="INNER MEMBRANE TRANSPORT PERMEASE"/>
    <property type="match status" value="1"/>
</dbReference>
<comment type="subcellular location">
    <subcellularLocation>
        <location evidence="1">Cell inner membrane</location>
        <topology evidence="1">Multi-pass membrane protein</topology>
    </subcellularLocation>
    <subcellularLocation>
        <location evidence="9">Cell membrane</location>
        <topology evidence="9">Multi-pass membrane protein</topology>
    </subcellularLocation>
</comment>
<organism evidence="11 12">
    <name type="scientific">Candidatus Mycosynbacter amalyticus</name>
    <dbReference type="NCBI Taxonomy" id="2665156"/>
    <lineage>
        <taxon>Bacteria</taxon>
        <taxon>Candidatus Saccharimonadota</taxon>
        <taxon>Candidatus Saccharimonadota incertae sedis</taxon>
        <taxon>Candidatus Mycosynbacter</taxon>
    </lineage>
</organism>
<dbReference type="Pfam" id="PF01061">
    <property type="entry name" value="ABC2_membrane"/>
    <property type="match status" value="1"/>
</dbReference>